<dbReference type="EMBL" id="JABMCB010000206">
    <property type="protein sequence ID" value="NUU79931.1"/>
    <property type="molecule type" value="Genomic_DNA"/>
</dbReference>
<dbReference type="InterPro" id="IPR014710">
    <property type="entry name" value="RmlC-like_jellyroll"/>
</dbReference>
<name>A0A7Y6EYH0_9BACL</name>
<sequence length="125" mass="13192">MKLYRMEAENSRVITAFGSSGANITPILQNASGCHVSHLKLAAGGHLLGLHPAVGEQVFMVLEGEGWVEGEAGENVVIRAGDAAFWKDGEHHQSGSELGLTALLIEGDELVIRLSLQASESEKGS</sequence>
<evidence type="ECO:0000313" key="3">
    <source>
        <dbReference type="Proteomes" id="UP000526125"/>
    </source>
</evidence>
<dbReference type="Pfam" id="PF07883">
    <property type="entry name" value="Cupin_2"/>
    <property type="match status" value="1"/>
</dbReference>
<dbReference type="InterPro" id="IPR013096">
    <property type="entry name" value="Cupin_2"/>
</dbReference>
<evidence type="ECO:0000313" key="2">
    <source>
        <dbReference type="EMBL" id="NUU79931.1"/>
    </source>
</evidence>
<protein>
    <submittedName>
        <fullName evidence="2">Cupin</fullName>
    </submittedName>
</protein>
<dbReference type="SUPFAM" id="SSF51182">
    <property type="entry name" value="RmlC-like cupins"/>
    <property type="match status" value="1"/>
</dbReference>
<organism evidence="2 3">
    <name type="scientific">Paenibacillus xylanilyticus</name>
    <dbReference type="NCBI Taxonomy" id="248903"/>
    <lineage>
        <taxon>Bacteria</taxon>
        <taxon>Bacillati</taxon>
        <taxon>Bacillota</taxon>
        <taxon>Bacilli</taxon>
        <taxon>Bacillales</taxon>
        <taxon>Paenibacillaceae</taxon>
        <taxon>Paenibacillus</taxon>
    </lineage>
</organism>
<gene>
    <name evidence="2" type="ORF">HP552_32600</name>
</gene>
<feature type="domain" description="Cupin type-2" evidence="1">
    <location>
        <begin position="41"/>
        <end position="93"/>
    </location>
</feature>
<comment type="caution">
    <text evidence="2">The sequence shown here is derived from an EMBL/GenBank/DDBJ whole genome shotgun (WGS) entry which is preliminary data.</text>
</comment>
<dbReference type="AlphaFoldDB" id="A0A7Y6EYH0"/>
<accession>A0A7Y6EYH0</accession>
<dbReference type="InterPro" id="IPR011051">
    <property type="entry name" value="RmlC_Cupin_sf"/>
</dbReference>
<dbReference type="Proteomes" id="UP000526125">
    <property type="component" value="Unassembled WGS sequence"/>
</dbReference>
<evidence type="ECO:0000259" key="1">
    <source>
        <dbReference type="Pfam" id="PF07883"/>
    </source>
</evidence>
<reference evidence="2 3" key="1">
    <citation type="submission" date="2020-05" db="EMBL/GenBank/DDBJ databases">
        <title>Genome Sequencing of Type Strains.</title>
        <authorList>
            <person name="Lemaire J.F."/>
            <person name="Inderbitzin P."/>
            <person name="Gregorio O.A."/>
            <person name="Collins S.B."/>
            <person name="Wespe N."/>
            <person name="Knight-Connoni V."/>
        </authorList>
    </citation>
    <scope>NUCLEOTIDE SEQUENCE [LARGE SCALE GENOMIC DNA]</scope>
    <source>
        <strain evidence="2 3">LMG 21957</strain>
    </source>
</reference>
<dbReference type="Gene3D" id="2.60.120.10">
    <property type="entry name" value="Jelly Rolls"/>
    <property type="match status" value="1"/>
</dbReference>
<proteinExistence type="predicted"/>
<keyword evidence="3" id="KW-1185">Reference proteome</keyword>
<dbReference type="RefSeq" id="WP_175399477.1">
    <property type="nucleotide sequence ID" value="NZ_JABMCB010000206.1"/>
</dbReference>